<feature type="transmembrane region" description="Helical" evidence="8">
    <location>
        <begin position="113"/>
        <end position="132"/>
    </location>
</feature>
<evidence type="ECO:0000313" key="9">
    <source>
        <dbReference type="EMBL" id="RJO61505.1"/>
    </source>
</evidence>
<keyword evidence="7 8" id="KW-0472">Membrane</keyword>
<dbReference type="AlphaFoldDB" id="A0A419DEJ0"/>
<feature type="transmembrane region" description="Helical" evidence="8">
    <location>
        <begin position="179"/>
        <end position="197"/>
    </location>
</feature>
<dbReference type="GO" id="GO:0008233">
    <property type="term" value="F:peptidase activity"/>
    <property type="evidence" value="ECO:0007669"/>
    <property type="project" value="UniProtKB-KW"/>
</dbReference>
<dbReference type="InterPro" id="IPR026392">
    <property type="entry name" value="Exo/Archaeosortase_dom"/>
</dbReference>
<organism evidence="9 10">
    <name type="scientific">candidate division WS5 bacterium</name>
    <dbReference type="NCBI Taxonomy" id="2093353"/>
    <lineage>
        <taxon>Bacteria</taxon>
        <taxon>candidate division WS5</taxon>
    </lineage>
</organism>
<dbReference type="InterPro" id="IPR013426">
    <property type="entry name" value="EpsH-like"/>
</dbReference>
<keyword evidence="2" id="KW-1003">Cell membrane</keyword>
<gene>
    <name evidence="9" type="primary">xrt</name>
    <name evidence="9" type="ORF">C4544_02545</name>
</gene>
<dbReference type="InterPro" id="IPR019127">
    <property type="entry name" value="Exosortase"/>
</dbReference>
<dbReference type="EC" id="3.4.22.-" evidence="9"/>
<accession>A0A419DEJ0</accession>
<dbReference type="Pfam" id="PF09721">
    <property type="entry name" value="Exosortase_EpsH"/>
    <property type="match status" value="1"/>
</dbReference>
<protein>
    <submittedName>
        <fullName evidence="9">Exosortase</fullName>
        <ecNumber evidence="9">3.4.22.-</ecNumber>
    </submittedName>
</protein>
<evidence type="ECO:0000256" key="1">
    <source>
        <dbReference type="ARBA" id="ARBA00004651"/>
    </source>
</evidence>
<evidence type="ECO:0000313" key="10">
    <source>
        <dbReference type="Proteomes" id="UP000285655"/>
    </source>
</evidence>
<evidence type="ECO:0000256" key="5">
    <source>
        <dbReference type="ARBA" id="ARBA00022801"/>
    </source>
</evidence>
<dbReference type="GO" id="GO:0006508">
    <property type="term" value="P:proteolysis"/>
    <property type="evidence" value="ECO:0007669"/>
    <property type="project" value="UniProtKB-KW"/>
</dbReference>
<evidence type="ECO:0000256" key="7">
    <source>
        <dbReference type="ARBA" id="ARBA00023136"/>
    </source>
</evidence>
<dbReference type="Proteomes" id="UP000285655">
    <property type="component" value="Unassembled WGS sequence"/>
</dbReference>
<evidence type="ECO:0000256" key="4">
    <source>
        <dbReference type="ARBA" id="ARBA00022692"/>
    </source>
</evidence>
<comment type="subcellular location">
    <subcellularLocation>
        <location evidence="1">Cell membrane</location>
        <topology evidence="1">Multi-pass membrane protein</topology>
    </subcellularLocation>
</comment>
<evidence type="ECO:0000256" key="8">
    <source>
        <dbReference type="SAM" id="Phobius"/>
    </source>
</evidence>
<sequence>MLHFTIWILVVILYLPAFWKLYQARWETIDYTHAYFILPISIWLTWHNRLKIIEFAKSKAQGKRFFSFLMLLVGISMFIFGSWQDYFFIITLSLIPMLFGLVSFLYGREVTKIVTFPILYILLLVPPPLGVLDSITLPMRHGISFVTEKILFFLNYPIKREGLLLTIGYIDIFMGQPCSGFRSLITMFSLVLAYVYISKGGLNKKFILTSFIVPFALIGNLIRVITLCLITYYFGEEAGQGFFHNFSGIVVFVITILGIIGLESLLDKY</sequence>
<comment type="caution">
    <text evidence="9">The sequence shown here is derived from an EMBL/GenBank/DDBJ whole genome shotgun (WGS) entry which is preliminary data.</text>
</comment>
<proteinExistence type="predicted"/>
<keyword evidence="6 8" id="KW-1133">Transmembrane helix</keyword>
<feature type="transmembrane region" description="Helical" evidence="8">
    <location>
        <begin position="86"/>
        <end position="106"/>
    </location>
</feature>
<feature type="transmembrane region" description="Helical" evidence="8">
    <location>
        <begin position="62"/>
        <end position="80"/>
    </location>
</feature>
<evidence type="ECO:0000256" key="2">
    <source>
        <dbReference type="ARBA" id="ARBA00022475"/>
    </source>
</evidence>
<feature type="transmembrane region" description="Helical" evidence="8">
    <location>
        <begin position="246"/>
        <end position="266"/>
    </location>
</feature>
<dbReference type="EMBL" id="QZJW01000018">
    <property type="protein sequence ID" value="RJO61505.1"/>
    <property type="molecule type" value="Genomic_DNA"/>
</dbReference>
<keyword evidence="3" id="KW-0645">Protease</keyword>
<dbReference type="NCBIfam" id="TIGR02602">
    <property type="entry name" value="8TM_EpsH"/>
    <property type="match status" value="1"/>
</dbReference>
<feature type="transmembrane region" description="Helical" evidence="8">
    <location>
        <begin position="206"/>
        <end position="234"/>
    </location>
</feature>
<name>A0A419DEJ0_9BACT</name>
<keyword evidence="4 8" id="KW-0812">Transmembrane</keyword>
<keyword evidence="5 9" id="KW-0378">Hydrolase</keyword>
<evidence type="ECO:0000256" key="3">
    <source>
        <dbReference type="ARBA" id="ARBA00022670"/>
    </source>
</evidence>
<reference evidence="9 10" key="1">
    <citation type="journal article" date="2017" name="ISME J.">
        <title>Energy and carbon metabolisms in a deep terrestrial subsurface fluid microbial community.</title>
        <authorList>
            <person name="Momper L."/>
            <person name="Jungbluth S.P."/>
            <person name="Lee M.D."/>
            <person name="Amend J.P."/>
        </authorList>
    </citation>
    <scope>NUCLEOTIDE SEQUENCE [LARGE SCALE GENOMIC DNA]</scope>
    <source>
        <strain evidence="9">SURF_29</strain>
    </source>
</reference>
<dbReference type="GO" id="GO:0005886">
    <property type="term" value="C:plasma membrane"/>
    <property type="evidence" value="ECO:0007669"/>
    <property type="project" value="UniProtKB-SubCell"/>
</dbReference>
<evidence type="ECO:0000256" key="6">
    <source>
        <dbReference type="ARBA" id="ARBA00022989"/>
    </source>
</evidence>
<dbReference type="NCBIfam" id="TIGR04178">
    <property type="entry name" value="exo_archaeo"/>
    <property type="match status" value="1"/>
</dbReference>